<dbReference type="Proteomes" id="UP001591681">
    <property type="component" value="Unassembled WGS sequence"/>
</dbReference>
<feature type="domain" description="SH2" evidence="4">
    <location>
        <begin position="368"/>
        <end position="475"/>
    </location>
</feature>
<dbReference type="FunFam" id="3.30.505.10:FF:000016">
    <property type="entry name" value="B-cell linker protein isoform 2"/>
    <property type="match status" value="1"/>
</dbReference>
<sequence>MEKLNKIAAPVNEKLRQMQKMVQDIKKNDDSILNRLKRFQSEQASLIMKTGRSTLDRLKNKAPPQVPSRDYRDANGDGNNCSGSDYDSDTYEDPQGEHDDSYEPPPCERVFTPTPSMSMPRGQYVDRCPRRPNPTPRIPLKPARLKAPSPHHRVGPEEEDEDYVKPDADTDDDYVEPSENTECPPVNRRNKPLRPGCAAESGTSIDVYEVPDTDDDRLPRSSSHLQPPPQRMTPIPSPRLHARKPVPPPKPDPDDGHGDDGGGGGDEEYEVCNEVENVSVKTNDKHAGTPPVPVPLLRETRRNLLPKPFSLPPREHEVPLCNRPSPPEPRSVSPRRGFHRARFSTSPAAADNGNRDSEEKAGVLRKPWYSSACDRRMAERALLRSNKDGAYLVRRSSGQDVQQPFTLVVLYSDHVYNIPIRFLPASQRYALGSEKSGEEYFSSVAHIIENHQRNPLVLIDSQSNTKDSTKLLHPVQV</sequence>
<keyword evidence="6" id="KW-1185">Reference proteome</keyword>
<dbReference type="Gene3D" id="3.30.505.10">
    <property type="entry name" value="SH2 domain"/>
    <property type="match status" value="1"/>
</dbReference>
<proteinExistence type="predicted"/>
<dbReference type="SUPFAM" id="SSF55550">
    <property type="entry name" value="SH2 domain"/>
    <property type="match status" value="1"/>
</dbReference>
<feature type="region of interest" description="Disordered" evidence="3">
    <location>
        <begin position="48"/>
        <end position="337"/>
    </location>
</feature>
<evidence type="ECO:0000259" key="4">
    <source>
        <dbReference type="PROSITE" id="PS50001"/>
    </source>
</evidence>
<dbReference type="PANTHER" id="PTHR14098">
    <property type="entry name" value="SH2 DOMAIN CONTAINING PROTEIN"/>
    <property type="match status" value="1"/>
</dbReference>
<dbReference type="EMBL" id="JBHFQA010000018">
    <property type="protein sequence ID" value="KAL2083134.1"/>
    <property type="molecule type" value="Genomic_DNA"/>
</dbReference>
<name>A0ABD1J7H3_9TELE</name>
<evidence type="ECO:0000313" key="6">
    <source>
        <dbReference type="Proteomes" id="UP001591681"/>
    </source>
</evidence>
<evidence type="ECO:0000256" key="1">
    <source>
        <dbReference type="ARBA" id="ARBA00022999"/>
    </source>
</evidence>
<dbReference type="AlphaFoldDB" id="A0ABD1J7H3"/>
<gene>
    <name evidence="5" type="ORF">ACEWY4_020907</name>
</gene>
<feature type="compositionally biased region" description="Pro residues" evidence="3">
    <location>
        <begin position="226"/>
        <end position="237"/>
    </location>
</feature>
<dbReference type="PANTHER" id="PTHR14098:SF3">
    <property type="entry name" value="B-CELL LINKER PROTEIN"/>
    <property type="match status" value="1"/>
</dbReference>
<evidence type="ECO:0000313" key="5">
    <source>
        <dbReference type="EMBL" id="KAL2083134.1"/>
    </source>
</evidence>
<keyword evidence="1 2" id="KW-0727">SH2 domain</keyword>
<dbReference type="CDD" id="cd09929">
    <property type="entry name" value="SH2_BLNK_SLP-76"/>
    <property type="match status" value="1"/>
</dbReference>
<dbReference type="Pfam" id="PF00017">
    <property type="entry name" value="SH2"/>
    <property type="match status" value="1"/>
</dbReference>
<feature type="compositionally biased region" description="Basic and acidic residues" evidence="3">
    <location>
        <begin position="251"/>
        <end position="260"/>
    </location>
</feature>
<organism evidence="5 6">
    <name type="scientific">Coilia grayii</name>
    <name type="common">Gray's grenadier anchovy</name>
    <dbReference type="NCBI Taxonomy" id="363190"/>
    <lineage>
        <taxon>Eukaryota</taxon>
        <taxon>Metazoa</taxon>
        <taxon>Chordata</taxon>
        <taxon>Craniata</taxon>
        <taxon>Vertebrata</taxon>
        <taxon>Euteleostomi</taxon>
        <taxon>Actinopterygii</taxon>
        <taxon>Neopterygii</taxon>
        <taxon>Teleostei</taxon>
        <taxon>Clupei</taxon>
        <taxon>Clupeiformes</taxon>
        <taxon>Clupeoidei</taxon>
        <taxon>Engraulidae</taxon>
        <taxon>Coilinae</taxon>
        <taxon>Coilia</taxon>
    </lineage>
</organism>
<dbReference type="InterPro" id="IPR051751">
    <property type="entry name" value="Immunoreceptor_sig_adapters"/>
</dbReference>
<dbReference type="GO" id="GO:0005737">
    <property type="term" value="C:cytoplasm"/>
    <property type="evidence" value="ECO:0007669"/>
    <property type="project" value="UniProtKB-ARBA"/>
</dbReference>
<evidence type="ECO:0000256" key="3">
    <source>
        <dbReference type="SAM" id="MobiDB-lite"/>
    </source>
</evidence>
<protein>
    <recommendedName>
        <fullName evidence="4">SH2 domain-containing protein</fullName>
    </recommendedName>
</protein>
<dbReference type="SMART" id="SM00252">
    <property type="entry name" value="SH2"/>
    <property type="match status" value="1"/>
</dbReference>
<dbReference type="PROSITE" id="PS50001">
    <property type="entry name" value="SH2"/>
    <property type="match status" value="1"/>
</dbReference>
<dbReference type="InterPro" id="IPR036860">
    <property type="entry name" value="SH2_dom_sf"/>
</dbReference>
<accession>A0ABD1J7H3</accession>
<comment type="caution">
    <text evidence="5">The sequence shown here is derived from an EMBL/GenBank/DDBJ whole genome shotgun (WGS) entry which is preliminary data.</text>
</comment>
<dbReference type="InterPro" id="IPR000980">
    <property type="entry name" value="SH2"/>
</dbReference>
<evidence type="ECO:0000256" key="2">
    <source>
        <dbReference type="PROSITE-ProRule" id="PRU00191"/>
    </source>
</evidence>
<reference evidence="5 6" key="1">
    <citation type="submission" date="2024-09" db="EMBL/GenBank/DDBJ databases">
        <title>A chromosome-level genome assembly of Gray's grenadier anchovy, Coilia grayii.</title>
        <authorList>
            <person name="Fu Z."/>
        </authorList>
    </citation>
    <scope>NUCLEOTIDE SEQUENCE [LARGE SCALE GENOMIC DNA]</scope>
    <source>
        <strain evidence="5">G4</strain>
        <tissue evidence="5">Muscle</tissue>
    </source>
</reference>